<gene>
    <name evidence="2" type="ORF">JDO7802_03289</name>
</gene>
<dbReference type="PROSITE" id="PS50943">
    <property type="entry name" value="HTH_CROC1"/>
    <property type="match status" value="1"/>
</dbReference>
<dbReference type="InterPro" id="IPR001387">
    <property type="entry name" value="Cro/C1-type_HTH"/>
</dbReference>
<evidence type="ECO:0000313" key="3">
    <source>
        <dbReference type="Proteomes" id="UP000049222"/>
    </source>
</evidence>
<reference evidence="2 3" key="1">
    <citation type="submission" date="2015-07" db="EMBL/GenBank/DDBJ databases">
        <authorList>
            <person name="Noorani M."/>
        </authorList>
    </citation>
    <scope>NUCLEOTIDE SEQUENCE [LARGE SCALE GENOMIC DNA]</scope>
    <source>
        <strain evidence="2 3">CECT 7802</strain>
    </source>
</reference>
<proteinExistence type="predicted"/>
<sequence>MPNFIERRRLARMLDRTAEQVADTPTPEKGWISAMRTALGMSAEQVAIRKGVSRNAVYQAERSEQDGGVSLNQMDKIAAAMGARFIYAIVPNAPIEQLKYQQALLRARSMAADQPEFASWSMDDQQDWIDDTAAQQLHDMPPDFWDNR</sequence>
<dbReference type="SUPFAM" id="SSF47413">
    <property type="entry name" value="lambda repressor-like DNA-binding domains"/>
    <property type="match status" value="1"/>
</dbReference>
<dbReference type="RefSeq" id="WP_055086978.1">
    <property type="nucleotide sequence ID" value="NZ_CXSU01000012.1"/>
</dbReference>
<organism evidence="2 3">
    <name type="scientific">Jannaschia donghaensis</name>
    <dbReference type="NCBI Taxonomy" id="420998"/>
    <lineage>
        <taxon>Bacteria</taxon>
        <taxon>Pseudomonadati</taxon>
        <taxon>Pseudomonadota</taxon>
        <taxon>Alphaproteobacteria</taxon>
        <taxon>Rhodobacterales</taxon>
        <taxon>Roseobacteraceae</taxon>
        <taxon>Jannaschia</taxon>
    </lineage>
</organism>
<name>A0A0M6YMT4_9RHOB</name>
<dbReference type="GO" id="GO:0003677">
    <property type="term" value="F:DNA binding"/>
    <property type="evidence" value="ECO:0007669"/>
    <property type="project" value="InterPro"/>
</dbReference>
<dbReference type="Gene3D" id="1.10.260.40">
    <property type="entry name" value="lambda repressor-like DNA-binding domains"/>
    <property type="match status" value="1"/>
</dbReference>
<dbReference type="AlphaFoldDB" id="A0A0M6YMT4"/>
<dbReference type="Proteomes" id="UP000049222">
    <property type="component" value="Unassembled WGS sequence"/>
</dbReference>
<protein>
    <submittedName>
        <fullName evidence="2">Mobile mystery protein A</fullName>
    </submittedName>
</protein>
<evidence type="ECO:0000259" key="1">
    <source>
        <dbReference type="PROSITE" id="PS50943"/>
    </source>
</evidence>
<dbReference type="InterPro" id="IPR010982">
    <property type="entry name" value="Lambda_DNA-bd_dom_sf"/>
</dbReference>
<dbReference type="EMBL" id="CXSU01000012">
    <property type="protein sequence ID" value="CTQ51250.1"/>
    <property type="molecule type" value="Genomic_DNA"/>
</dbReference>
<dbReference type="CDD" id="cd00093">
    <property type="entry name" value="HTH_XRE"/>
    <property type="match status" value="1"/>
</dbReference>
<accession>A0A0M6YMT4</accession>
<dbReference type="STRING" id="420998.JDO7802_03289"/>
<dbReference type="SMART" id="SM00530">
    <property type="entry name" value="HTH_XRE"/>
    <property type="match status" value="1"/>
</dbReference>
<evidence type="ECO:0000313" key="2">
    <source>
        <dbReference type="EMBL" id="CTQ51250.1"/>
    </source>
</evidence>
<dbReference type="OrthoDB" id="9785949at2"/>
<feature type="domain" description="HTH cro/C1-type" evidence="1">
    <location>
        <begin position="32"/>
        <end position="88"/>
    </location>
</feature>
<keyword evidence="3" id="KW-1185">Reference proteome</keyword>